<evidence type="ECO:0000256" key="1">
    <source>
        <dbReference type="ARBA" id="ARBA00004613"/>
    </source>
</evidence>
<dbReference type="GO" id="GO:0006955">
    <property type="term" value="P:immune response"/>
    <property type="evidence" value="ECO:0007669"/>
    <property type="project" value="InterPro"/>
</dbReference>
<feature type="chain" id="PRO_5017301247" description="Chemokine interleukin-8-like domain-containing protein" evidence="5">
    <location>
        <begin position="24"/>
        <end position="102"/>
    </location>
</feature>
<dbReference type="SMART" id="SM00199">
    <property type="entry name" value="SCY"/>
    <property type="match status" value="1"/>
</dbReference>
<evidence type="ECO:0000313" key="8">
    <source>
        <dbReference type="Proteomes" id="UP000261520"/>
    </source>
</evidence>
<reference evidence="7" key="2">
    <citation type="submission" date="2025-09" db="UniProtKB">
        <authorList>
            <consortium name="Ensembl"/>
        </authorList>
    </citation>
    <scope>IDENTIFICATION</scope>
</reference>
<dbReference type="InterPro" id="IPR001811">
    <property type="entry name" value="Chemokine_IL8-like_dom"/>
</dbReference>
<reference evidence="7" key="1">
    <citation type="submission" date="2025-08" db="UniProtKB">
        <authorList>
            <consortium name="Ensembl"/>
        </authorList>
    </citation>
    <scope>IDENTIFICATION</scope>
</reference>
<dbReference type="STRING" id="409849.ENSPMGP00000011087"/>
<dbReference type="Gene3D" id="2.40.50.40">
    <property type="match status" value="1"/>
</dbReference>
<dbReference type="Pfam" id="PF00048">
    <property type="entry name" value="IL8"/>
    <property type="match status" value="1"/>
</dbReference>
<dbReference type="SUPFAM" id="SSF54117">
    <property type="entry name" value="Interleukin 8-like chemokines"/>
    <property type="match status" value="1"/>
</dbReference>
<dbReference type="InterPro" id="IPR039809">
    <property type="entry name" value="Chemokine_b/g/d"/>
</dbReference>
<keyword evidence="8" id="KW-1185">Reference proteome</keyword>
<dbReference type="GO" id="GO:0008009">
    <property type="term" value="F:chemokine activity"/>
    <property type="evidence" value="ECO:0007669"/>
    <property type="project" value="InterPro"/>
</dbReference>
<feature type="domain" description="Chemokine interleukin-8-like" evidence="6">
    <location>
        <begin position="29"/>
        <end position="84"/>
    </location>
</feature>
<name>A0A3B4A237_9GOBI</name>
<proteinExistence type="predicted"/>
<dbReference type="PANTHER" id="PTHR12015">
    <property type="entry name" value="SMALL INDUCIBLE CYTOKINE A"/>
    <property type="match status" value="1"/>
</dbReference>
<evidence type="ECO:0000256" key="5">
    <source>
        <dbReference type="SAM" id="SignalP"/>
    </source>
</evidence>
<feature type="signal peptide" evidence="5">
    <location>
        <begin position="1"/>
        <end position="23"/>
    </location>
</feature>
<dbReference type="PANTHER" id="PTHR12015:SF183">
    <property type="entry name" value="C-C MOTIF CHEMOKINE 3"/>
    <property type="match status" value="1"/>
</dbReference>
<accession>A0A3B4A237</accession>
<dbReference type="Ensembl" id="ENSPMGT00000011822.1">
    <property type="protein sequence ID" value="ENSPMGP00000011087.1"/>
    <property type="gene ID" value="ENSPMGG00000009191.1"/>
</dbReference>
<evidence type="ECO:0000256" key="2">
    <source>
        <dbReference type="ARBA" id="ARBA00022514"/>
    </source>
</evidence>
<dbReference type="GO" id="GO:0005615">
    <property type="term" value="C:extracellular space"/>
    <property type="evidence" value="ECO:0007669"/>
    <property type="project" value="UniProtKB-KW"/>
</dbReference>
<keyword evidence="4 5" id="KW-0732">Signal</keyword>
<evidence type="ECO:0000313" key="7">
    <source>
        <dbReference type="Ensembl" id="ENSPMGP00000011087.1"/>
    </source>
</evidence>
<sequence length="102" mass="11484">NMAARFILFVLLLGIASISLSQALRGPGPKRCCFEFTKFVSERKVMGYRRTPQQCSNAGVLKMRNGLLCAKPSEPWVKELIHKMTWIFTPGSASCVRYSVRT</sequence>
<evidence type="ECO:0000259" key="6">
    <source>
        <dbReference type="SMART" id="SM00199"/>
    </source>
</evidence>
<organism evidence="7 8">
    <name type="scientific">Periophthalmus magnuspinnatus</name>
    <dbReference type="NCBI Taxonomy" id="409849"/>
    <lineage>
        <taxon>Eukaryota</taxon>
        <taxon>Metazoa</taxon>
        <taxon>Chordata</taxon>
        <taxon>Craniata</taxon>
        <taxon>Vertebrata</taxon>
        <taxon>Euteleostomi</taxon>
        <taxon>Actinopterygii</taxon>
        <taxon>Neopterygii</taxon>
        <taxon>Teleostei</taxon>
        <taxon>Neoteleostei</taxon>
        <taxon>Acanthomorphata</taxon>
        <taxon>Gobiaria</taxon>
        <taxon>Gobiiformes</taxon>
        <taxon>Gobioidei</taxon>
        <taxon>Gobiidae</taxon>
        <taxon>Oxudercinae</taxon>
        <taxon>Periophthalmus</taxon>
    </lineage>
</organism>
<dbReference type="AlphaFoldDB" id="A0A3B4A237"/>
<protein>
    <recommendedName>
        <fullName evidence="6">Chemokine interleukin-8-like domain-containing protein</fullName>
    </recommendedName>
</protein>
<keyword evidence="3" id="KW-0964">Secreted</keyword>
<keyword evidence="2" id="KW-0202">Cytokine</keyword>
<evidence type="ECO:0000256" key="3">
    <source>
        <dbReference type="ARBA" id="ARBA00022525"/>
    </source>
</evidence>
<dbReference type="Proteomes" id="UP000261520">
    <property type="component" value="Unplaced"/>
</dbReference>
<comment type="subcellular location">
    <subcellularLocation>
        <location evidence="1">Secreted</location>
    </subcellularLocation>
</comment>
<dbReference type="InterPro" id="IPR036048">
    <property type="entry name" value="Interleukin_8-like_sf"/>
</dbReference>
<evidence type="ECO:0000256" key="4">
    <source>
        <dbReference type="ARBA" id="ARBA00022729"/>
    </source>
</evidence>